<keyword evidence="3" id="KW-1185">Reference proteome</keyword>
<feature type="chain" id="PRO_5047279513" evidence="1">
    <location>
        <begin position="27"/>
        <end position="233"/>
    </location>
</feature>
<dbReference type="EMBL" id="CAUYUJ010019557">
    <property type="protein sequence ID" value="CAK0892066.1"/>
    <property type="molecule type" value="Genomic_DNA"/>
</dbReference>
<keyword evidence="1" id="KW-0732">Signal</keyword>
<comment type="caution">
    <text evidence="2">The sequence shown here is derived from an EMBL/GenBank/DDBJ whole genome shotgun (WGS) entry which is preliminary data.</text>
</comment>
<accession>A0ABN9X2V4</accession>
<evidence type="ECO:0000313" key="3">
    <source>
        <dbReference type="Proteomes" id="UP001189429"/>
    </source>
</evidence>
<gene>
    <name evidence="2" type="ORF">PCOR1329_LOCUS71805</name>
</gene>
<dbReference type="Proteomes" id="UP001189429">
    <property type="component" value="Unassembled WGS sequence"/>
</dbReference>
<protein>
    <submittedName>
        <fullName evidence="2">Uncharacterized protein</fullName>
    </submittedName>
</protein>
<evidence type="ECO:0000256" key="1">
    <source>
        <dbReference type="SAM" id="SignalP"/>
    </source>
</evidence>
<feature type="signal peptide" evidence="1">
    <location>
        <begin position="1"/>
        <end position="26"/>
    </location>
</feature>
<name>A0ABN9X2V4_9DINO</name>
<sequence length="233" mass="25554">MPGVSMLAQSFLLCTIGLFCTCSVLADTQIGGDFHIRSARWPDHYLDVDWSGTVEFTTNPKDDKTVFTLWLPSSEAQQANPRYLIYSKWWDDSTLFIKETAYAGGVRHEAWCDTASGDLSSSGLYLVRAPVESPTENRTLVMFGSPKYASMYMWSGNSYDVRAREDDPGAGGYWWFDPALPLEFQEGLPDYTGALCSWGCGEVSEEVGLAMCAGPSGMLTAFAGLVLLLGVLS</sequence>
<proteinExistence type="predicted"/>
<organism evidence="2 3">
    <name type="scientific">Prorocentrum cordatum</name>
    <dbReference type="NCBI Taxonomy" id="2364126"/>
    <lineage>
        <taxon>Eukaryota</taxon>
        <taxon>Sar</taxon>
        <taxon>Alveolata</taxon>
        <taxon>Dinophyceae</taxon>
        <taxon>Prorocentrales</taxon>
        <taxon>Prorocentraceae</taxon>
        <taxon>Prorocentrum</taxon>
    </lineage>
</organism>
<evidence type="ECO:0000313" key="2">
    <source>
        <dbReference type="EMBL" id="CAK0892066.1"/>
    </source>
</evidence>
<reference evidence="2" key="1">
    <citation type="submission" date="2023-10" db="EMBL/GenBank/DDBJ databases">
        <authorList>
            <person name="Chen Y."/>
            <person name="Shah S."/>
            <person name="Dougan E. K."/>
            <person name="Thang M."/>
            <person name="Chan C."/>
        </authorList>
    </citation>
    <scope>NUCLEOTIDE SEQUENCE [LARGE SCALE GENOMIC DNA]</scope>
</reference>